<dbReference type="SUPFAM" id="SSF47807">
    <property type="entry name" value="5' to 3' exonuclease, C-terminal subdomain"/>
    <property type="match status" value="1"/>
</dbReference>
<dbReference type="GO" id="GO:0008409">
    <property type="term" value="F:5'-3' exonuclease activity"/>
    <property type="evidence" value="ECO:0007669"/>
    <property type="project" value="InterPro"/>
</dbReference>
<reference evidence="8 9" key="1">
    <citation type="submission" date="2016-07" db="EMBL/GenBank/DDBJ databases">
        <title>High microdiversification within the ubiquitous acI lineage of Actinobacteria.</title>
        <authorList>
            <person name="Neuenschwander S.M."/>
            <person name="Salcher M."/>
            <person name="Ghai R."/>
            <person name="Pernthaler J."/>
        </authorList>
    </citation>
    <scope>NUCLEOTIDE SEQUENCE [LARGE SCALE GENOMIC DNA]</scope>
    <source>
        <strain evidence="8">MMS-21-160</strain>
    </source>
</reference>
<evidence type="ECO:0000256" key="4">
    <source>
        <dbReference type="ARBA" id="ARBA00023125"/>
    </source>
</evidence>
<accession>A0A249K982</accession>
<proteinExistence type="predicted"/>
<dbReference type="InterPro" id="IPR008918">
    <property type="entry name" value="HhH2"/>
</dbReference>
<dbReference type="InterPro" id="IPR020046">
    <property type="entry name" value="5-3_exonucl_a-hlix_arch_N"/>
</dbReference>
<keyword evidence="1" id="KW-0540">Nuclease</keyword>
<sequence length="300" mass="33151">MTLMLLDSASLWYRAYFGMPDTLLSPKGEPVNAIRGYLDMTSRLLVKYQPKRLVACLEGDWRPSWRVELFPDYKLNRLDEEGEEEEPDTLGPQIPILLEVLDALGIAVLGVDDYEADDLIATFSTKQKGPIRIVTGDRDLFQLVDDQKDVKVIYLAKGISNHDLVDLQWISKKYEIPGERYGLFAMIRGDSSDGLPGIRGIGEKGAANIANQFSTLSEVMKAAAAGDERLTPNLCKKLLASKDYAAIAYKLVSCATDIALPQMSIDLPGKPKSMEKISALKEEHGLGTSIDRIVSALGWN</sequence>
<dbReference type="GO" id="GO:0003677">
    <property type="term" value="F:DNA binding"/>
    <property type="evidence" value="ECO:0007669"/>
    <property type="project" value="UniProtKB-KW"/>
</dbReference>
<dbReference type="SMART" id="SM00475">
    <property type="entry name" value="53EXOc"/>
    <property type="match status" value="1"/>
</dbReference>
<protein>
    <recommendedName>
        <fullName evidence="6">5'-3' exonuclease</fullName>
    </recommendedName>
</protein>
<keyword evidence="2" id="KW-0378">Hydrolase</keyword>
<dbReference type="SUPFAM" id="SSF88723">
    <property type="entry name" value="PIN domain-like"/>
    <property type="match status" value="1"/>
</dbReference>
<dbReference type="Proteomes" id="UP000217171">
    <property type="component" value="Chromosome"/>
</dbReference>
<keyword evidence="4" id="KW-0238">DNA-binding</keyword>
<keyword evidence="3 8" id="KW-0269">Exonuclease</keyword>
<keyword evidence="9" id="KW-1185">Reference proteome</keyword>
<gene>
    <name evidence="8" type="ORF">B1s21160_03215</name>
</gene>
<dbReference type="Pfam" id="PF02739">
    <property type="entry name" value="5_3_exonuc_N"/>
    <property type="match status" value="1"/>
</dbReference>
<dbReference type="InterPro" id="IPR020045">
    <property type="entry name" value="DNA_polI_H3TH"/>
</dbReference>
<organism evidence="8 9">
    <name type="scientific">Candidatus Nanopelagicus hibericus</name>
    <dbReference type="NCBI Taxonomy" id="1884915"/>
    <lineage>
        <taxon>Bacteria</taxon>
        <taxon>Bacillati</taxon>
        <taxon>Actinomycetota</taxon>
        <taxon>Actinomycetes</taxon>
        <taxon>Candidatus Nanopelagicales</taxon>
        <taxon>Candidatus Nanopelagicaceae</taxon>
        <taxon>Candidatus Nanopelagicus</taxon>
    </lineage>
</organism>
<feature type="domain" description="5'-3' exonuclease" evidence="7">
    <location>
        <begin position="1"/>
        <end position="270"/>
    </location>
</feature>
<dbReference type="GO" id="GO:0033567">
    <property type="term" value="P:DNA replication, Okazaki fragment processing"/>
    <property type="evidence" value="ECO:0007669"/>
    <property type="project" value="InterPro"/>
</dbReference>
<dbReference type="PANTHER" id="PTHR42646:SF2">
    <property type="entry name" value="5'-3' EXONUCLEASE FAMILY PROTEIN"/>
    <property type="match status" value="1"/>
</dbReference>
<evidence type="ECO:0000256" key="3">
    <source>
        <dbReference type="ARBA" id="ARBA00022839"/>
    </source>
</evidence>
<dbReference type="RefSeq" id="WP_095672408.1">
    <property type="nucleotide sequence ID" value="NZ_CP016771.1"/>
</dbReference>
<dbReference type="PANTHER" id="PTHR42646">
    <property type="entry name" value="FLAP ENDONUCLEASE XNI"/>
    <property type="match status" value="1"/>
</dbReference>
<dbReference type="OrthoDB" id="9806424at2"/>
<dbReference type="AlphaFoldDB" id="A0A249K982"/>
<dbReference type="Gene3D" id="1.10.150.20">
    <property type="entry name" value="5' to 3' exonuclease, C-terminal subdomain"/>
    <property type="match status" value="1"/>
</dbReference>
<dbReference type="InterPro" id="IPR038969">
    <property type="entry name" value="FEN"/>
</dbReference>
<evidence type="ECO:0000313" key="8">
    <source>
        <dbReference type="EMBL" id="ASY13341.1"/>
    </source>
</evidence>
<comment type="function">
    <text evidence="5">5'-3' exonuclease acting preferentially on double-stranded DNA.</text>
</comment>
<name>A0A249K982_9ACTN</name>
<evidence type="ECO:0000256" key="1">
    <source>
        <dbReference type="ARBA" id="ARBA00022722"/>
    </source>
</evidence>
<evidence type="ECO:0000256" key="6">
    <source>
        <dbReference type="ARBA" id="ARBA00050026"/>
    </source>
</evidence>
<dbReference type="InterPro" id="IPR029060">
    <property type="entry name" value="PIN-like_dom_sf"/>
</dbReference>
<dbReference type="EMBL" id="CP016771">
    <property type="protein sequence ID" value="ASY13341.1"/>
    <property type="molecule type" value="Genomic_DNA"/>
</dbReference>
<evidence type="ECO:0000256" key="5">
    <source>
        <dbReference type="ARBA" id="ARBA00049957"/>
    </source>
</evidence>
<dbReference type="Gene3D" id="3.40.50.1010">
    <property type="entry name" value="5'-nuclease"/>
    <property type="match status" value="1"/>
</dbReference>
<dbReference type="InterPro" id="IPR036279">
    <property type="entry name" value="5-3_exonuclease_C_sf"/>
</dbReference>
<evidence type="ECO:0000256" key="2">
    <source>
        <dbReference type="ARBA" id="ARBA00022801"/>
    </source>
</evidence>
<dbReference type="GO" id="GO:0017108">
    <property type="term" value="F:5'-flap endonuclease activity"/>
    <property type="evidence" value="ECO:0007669"/>
    <property type="project" value="InterPro"/>
</dbReference>
<dbReference type="CDD" id="cd09898">
    <property type="entry name" value="H3TH_53EXO"/>
    <property type="match status" value="1"/>
</dbReference>
<dbReference type="KEGG" id="nhi:B1s21160_03215"/>
<dbReference type="SMART" id="SM00279">
    <property type="entry name" value="HhH2"/>
    <property type="match status" value="1"/>
</dbReference>
<evidence type="ECO:0000313" key="9">
    <source>
        <dbReference type="Proteomes" id="UP000217171"/>
    </source>
</evidence>
<evidence type="ECO:0000259" key="7">
    <source>
        <dbReference type="SMART" id="SM00475"/>
    </source>
</evidence>
<dbReference type="InterPro" id="IPR002421">
    <property type="entry name" value="5-3_exonuclease"/>
</dbReference>
<dbReference type="CDD" id="cd09859">
    <property type="entry name" value="PIN_53EXO"/>
    <property type="match status" value="1"/>
</dbReference>
<dbReference type="Pfam" id="PF01367">
    <property type="entry name" value="5_3_exonuc"/>
    <property type="match status" value="1"/>
</dbReference>